<keyword evidence="1" id="KW-0472">Membrane</keyword>
<evidence type="ECO:0000259" key="2">
    <source>
        <dbReference type="Pfam" id="PF01970"/>
    </source>
</evidence>
<evidence type="ECO:0000313" key="4">
    <source>
        <dbReference type="Proteomes" id="UP000640509"/>
    </source>
</evidence>
<dbReference type="PANTHER" id="PTHR35342">
    <property type="entry name" value="TRICARBOXYLIC TRANSPORT PROTEIN"/>
    <property type="match status" value="1"/>
</dbReference>
<feature type="transmembrane region" description="Helical" evidence="1">
    <location>
        <begin position="387"/>
        <end position="405"/>
    </location>
</feature>
<organism evidence="3 4">
    <name type="scientific">Paracoccus acridae</name>
    <dbReference type="NCBI Taxonomy" id="1795310"/>
    <lineage>
        <taxon>Bacteria</taxon>
        <taxon>Pseudomonadati</taxon>
        <taxon>Pseudomonadota</taxon>
        <taxon>Alphaproteobacteria</taxon>
        <taxon>Rhodobacterales</taxon>
        <taxon>Paracoccaceae</taxon>
        <taxon>Paracoccus</taxon>
    </lineage>
</organism>
<keyword evidence="1" id="KW-1133">Transmembrane helix</keyword>
<dbReference type="EMBL" id="BMIV01000009">
    <property type="protein sequence ID" value="GGF73288.1"/>
    <property type="molecule type" value="Genomic_DNA"/>
</dbReference>
<feature type="transmembrane region" description="Helical" evidence="1">
    <location>
        <begin position="109"/>
        <end position="135"/>
    </location>
</feature>
<feature type="transmembrane region" description="Helical" evidence="1">
    <location>
        <begin position="61"/>
        <end position="82"/>
    </location>
</feature>
<dbReference type="RefSeq" id="WP_103174992.1">
    <property type="nucleotide sequence ID" value="NZ_BMIV01000009.1"/>
</dbReference>
<keyword evidence="4" id="KW-1185">Reference proteome</keyword>
<feature type="transmembrane region" description="Helical" evidence="1">
    <location>
        <begin position="147"/>
        <end position="164"/>
    </location>
</feature>
<dbReference type="InterPro" id="IPR002823">
    <property type="entry name" value="DUF112_TM"/>
</dbReference>
<evidence type="ECO:0000256" key="1">
    <source>
        <dbReference type="SAM" id="Phobius"/>
    </source>
</evidence>
<feature type="transmembrane region" description="Helical" evidence="1">
    <location>
        <begin position="434"/>
        <end position="451"/>
    </location>
</feature>
<feature type="transmembrane region" description="Helical" evidence="1">
    <location>
        <begin position="20"/>
        <end position="49"/>
    </location>
</feature>
<feature type="transmembrane region" description="Helical" evidence="1">
    <location>
        <begin position="411"/>
        <end position="427"/>
    </location>
</feature>
<sequence length="499" mass="52432">MESLAFLMQGFGTALDPMNLAFAAIGVLLGTAVGVLPGIGPALTVALLLPITFKLDPGGSLIMFAGIYYGGMYGGSTTAILLNTPGESASVVTALEGNQMARRGRGGPALATAAIGSFVATLIATMGLAFFAPLLVKVAIQFGPWDYFGLMLIAFVTVSATFGSSPLRGLTSLAIGLWLGLIGIDQLTGQARLAFGVPNLLDGVEVTTLAVGLFAIGEALHVASRHLFNDEKPIAIKGSIWMSRQDWRRSWKPWLRGTAIGFPIGALPAGGAEIPTFLSYTTERKLAEKPEEFGQGAIEGVAGPEAANNASAAGTLVPLLTLGLPTSATAAVMLAGFQQYNLQPGPLLFVQHPDLVWGLVASLFIANVMLLVLNLPLVGLWVRLLKIPLPWLYAGILVFACMGTIAANPSVVELMMLVAFGVLGFIMRRYDYPIAPVVVGLILGPMADSALRRSLQMSLGDPMVLLQHPGSATMIGIAVFALLAPFVFKGLARFRQDED</sequence>
<feature type="transmembrane region" description="Helical" evidence="1">
    <location>
        <begin position="355"/>
        <end position="375"/>
    </location>
</feature>
<feature type="transmembrane region" description="Helical" evidence="1">
    <location>
        <begin position="316"/>
        <end position="335"/>
    </location>
</feature>
<dbReference type="PANTHER" id="PTHR35342:SF5">
    <property type="entry name" value="TRICARBOXYLIC TRANSPORT PROTEIN"/>
    <property type="match status" value="1"/>
</dbReference>
<proteinExistence type="predicted"/>
<feature type="transmembrane region" description="Helical" evidence="1">
    <location>
        <begin position="471"/>
        <end position="492"/>
    </location>
</feature>
<feature type="transmembrane region" description="Helical" evidence="1">
    <location>
        <begin position="170"/>
        <end position="188"/>
    </location>
</feature>
<dbReference type="Proteomes" id="UP000640509">
    <property type="component" value="Unassembled WGS sequence"/>
</dbReference>
<gene>
    <name evidence="3" type="ORF">GCM10011402_27270</name>
</gene>
<feature type="domain" description="DUF112" evidence="2">
    <location>
        <begin position="20"/>
        <end position="438"/>
    </location>
</feature>
<dbReference type="Pfam" id="PF01970">
    <property type="entry name" value="TctA"/>
    <property type="match status" value="1"/>
</dbReference>
<keyword evidence="1" id="KW-0812">Transmembrane</keyword>
<name>A0ABQ1VJT3_9RHOB</name>
<evidence type="ECO:0000313" key="3">
    <source>
        <dbReference type="EMBL" id="GGF73288.1"/>
    </source>
</evidence>
<reference evidence="4" key="1">
    <citation type="journal article" date="2019" name="Int. J. Syst. Evol. Microbiol.">
        <title>The Global Catalogue of Microorganisms (GCM) 10K type strain sequencing project: providing services to taxonomists for standard genome sequencing and annotation.</title>
        <authorList>
            <consortium name="The Broad Institute Genomics Platform"/>
            <consortium name="The Broad Institute Genome Sequencing Center for Infectious Disease"/>
            <person name="Wu L."/>
            <person name="Ma J."/>
        </authorList>
    </citation>
    <scope>NUCLEOTIDE SEQUENCE [LARGE SCALE GENOMIC DNA]</scope>
    <source>
        <strain evidence="4">CGMCC 1.15419</strain>
    </source>
</reference>
<comment type="caution">
    <text evidence="3">The sequence shown here is derived from an EMBL/GenBank/DDBJ whole genome shotgun (WGS) entry which is preliminary data.</text>
</comment>
<protein>
    <submittedName>
        <fullName evidence="3">Tripartite tricarboxylate transporter TctA</fullName>
    </submittedName>
</protein>
<accession>A0ABQ1VJT3</accession>